<evidence type="ECO:0000256" key="4">
    <source>
        <dbReference type="ARBA" id="ARBA00022927"/>
    </source>
</evidence>
<dbReference type="InterPro" id="IPR036871">
    <property type="entry name" value="PX_dom_sf"/>
</dbReference>
<evidence type="ECO:0000313" key="11">
    <source>
        <dbReference type="Proteomes" id="UP001374579"/>
    </source>
</evidence>
<dbReference type="EMBL" id="JBAMIC010000001">
    <property type="protein sequence ID" value="KAK7116623.1"/>
    <property type="molecule type" value="Genomic_DNA"/>
</dbReference>
<keyword evidence="11" id="KW-1185">Reference proteome</keyword>
<dbReference type="Proteomes" id="UP001374579">
    <property type="component" value="Unassembled WGS sequence"/>
</dbReference>
<keyword evidence="6" id="KW-0472">Membrane</keyword>
<dbReference type="InterPro" id="IPR001683">
    <property type="entry name" value="PX_dom"/>
</dbReference>
<comment type="similarity">
    <text evidence="2">Belongs to the sorting nexin family.</text>
</comment>
<dbReference type="GO" id="GO:0030659">
    <property type="term" value="C:cytoplasmic vesicle membrane"/>
    <property type="evidence" value="ECO:0007669"/>
    <property type="project" value="UniProtKB-SubCell"/>
</dbReference>
<evidence type="ECO:0000256" key="7">
    <source>
        <dbReference type="ARBA" id="ARBA00023329"/>
    </source>
</evidence>
<evidence type="ECO:0000256" key="2">
    <source>
        <dbReference type="ARBA" id="ARBA00010883"/>
    </source>
</evidence>
<protein>
    <recommendedName>
        <fullName evidence="9">PX domain-containing protein</fullName>
    </recommendedName>
</protein>
<dbReference type="InterPro" id="IPR052467">
    <property type="entry name" value="Sorting_nexin_PX-domain"/>
</dbReference>
<evidence type="ECO:0000256" key="1">
    <source>
        <dbReference type="ARBA" id="ARBA00004180"/>
    </source>
</evidence>
<comment type="caution">
    <text evidence="10">The sequence shown here is derived from an EMBL/GenBank/DDBJ whole genome shotgun (WGS) entry which is preliminary data.</text>
</comment>
<reference evidence="10 11" key="1">
    <citation type="submission" date="2024-02" db="EMBL/GenBank/DDBJ databases">
        <title>Chromosome-scale genome assembly of the rough periwinkle Littorina saxatilis.</title>
        <authorList>
            <person name="De Jode A."/>
            <person name="Faria R."/>
            <person name="Formenti G."/>
            <person name="Sims Y."/>
            <person name="Smith T.P."/>
            <person name="Tracey A."/>
            <person name="Wood J.M.D."/>
            <person name="Zagrodzka Z.B."/>
            <person name="Johannesson K."/>
            <person name="Butlin R.K."/>
            <person name="Leder E.H."/>
        </authorList>
    </citation>
    <scope>NUCLEOTIDE SEQUENCE [LARGE SCALE GENOMIC DNA]</scope>
    <source>
        <strain evidence="10">Snail1</strain>
        <tissue evidence="10">Muscle</tissue>
    </source>
</reference>
<evidence type="ECO:0000259" key="9">
    <source>
        <dbReference type="PROSITE" id="PS50195"/>
    </source>
</evidence>
<keyword evidence="5" id="KW-0446">Lipid-binding</keyword>
<comment type="subcellular location">
    <subcellularLocation>
        <location evidence="1">Cytoplasmic vesicle membrane</location>
        <topology evidence="1">Peripheral membrane protein</topology>
        <orientation evidence="1">Cytoplasmic side</orientation>
    </subcellularLocation>
</comment>
<sequence>MLPSSGRRSGRLPPCPEATRRTSVRVKPREGSVKVFTVDIWVSGQHHMVERRYSEFEELHKQIKKLMKCPEFPPKKVLKWNNKVLEHRRFALEVYLQGVVYHEAMPKAVFEFLDISMEDDGLDFEKNSVTYMPTHQAVVTFPEDAYLQDTNRGTLPDIIAEGVTMGLFDNDYTAFPS</sequence>
<proteinExistence type="inferred from homology"/>
<feature type="domain" description="PX" evidence="9">
    <location>
        <begin position="1"/>
        <end position="132"/>
    </location>
</feature>
<dbReference type="GO" id="GO:0015031">
    <property type="term" value="P:protein transport"/>
    <property type="evidence" value="ECO:0007669"/>
    <property type="project" value="UniProtKB-KW"/>
</dbReference>
<dbReference type="PROSITE" id="PS50195">
    <property type="entry name" value="PX"/>
    <property type="match status" value="1"/>
</dbReference>
<dbReference type="SUPFAM" id="SSF64268">
    <property type="entry name" value="PX domain"/>
    <property type="match status" value="1"/>
</dbReference>
<evidence type="ECO:0000256" key="6">
    <source>
        <dbReference type="ARBA" id="ARBA00023136"/>
    </source>
</evidence>
<keyword evidence="3" id="KW-0813">Transport</keyword>
<evidence type="ECO:0000256" key="8">
    <source>
        <dbReference type="SAM" id="MobiDB-lite"/>
    </source>
</evidence>
<organism evidence="10 11">
    <name type="scientific">Littorina saxatilis</name>
    <dbReference type="NCBI Taxonomy" id="31220"/>
    <lineage>
        <taxon>Eukaryota</taxon>
        <taxon>Metazoa</taxon>
        <taxon>Spiralia</taxon>
        <taxon>Lophotrochozoa</taxon>
        <taxon>Mollusca</taxon>
        <taxon>Gastropoda</taxon>
        <taxon>Caenogastropoda</taxon>
        <taxon>Littorinimorpha</taxon>
        <taxon>Littorinoidea</taxon>
        <taxon>Littorinidae</taxon>
        <taxon>Littorina</taxon>
    </lineage>
</organism>
<evidence type="ECO:0000256" key="3">
    <source>
        <dbReference type="ARBA" id="ARBA00022448"/>
    </source>
</evidence>
<gene>
    <name evidence="10" type="ORF">V1264_002274</name>
</gene>
<dbReference type="AlphaFoldDB" id="A0AAN9C4A5"/>
<dbReference type="Pfam" id="PF00787">
    <property type="entry name" value="PX"/>
    <property type="match status" value="1"/>
</dbReference>
<dbReference type="PANTHER" id="PTHR15813:SF9">
    <property type="entry name" value="PX DOMAIN-CONTAINING PROTEIN"/>
    <property type="match status" value="1"/>
</dbReference>
<evidence type="ECO:0000313" key="10">
    <source>
        <dbReference type="EMBL" id="KAK7116623.1"/>
    </source>
</evidence>
<dbReference type="Gene3D" id="3.30.1520.10">
    <property type="entry name" value="Phox-like domain"/>
    <property type="match status" value="1"/>
</dbReference>
<dbReference type="SMART" id="SM00312">
    <property type="entry name" value="PX"/>
    <property type="match status" value="1"/>
</dbReference>
<evidence type="ECO:0000256" key="5">
    <source>
        <dbReference type="ARBA" id="ARBA00023121"/>
    </source>
</evidence>
<dbReference type="PANTHER" id="PTHR15813">
    <property type="entry name" value="SORTING NEXIN-22 AND 24"/>
    <property type="match status" value="1"/>
</dbReference>
<feature type="region of interest" description="Disordered" evidence="8">
    <location>
        <begin position="1"/>
        <end position="23"/>
    </location>
</feature>
<name>A0AAN9C4A5_9CAEN</name>
<dbReference type="GO" id="GO:1901981">
    <property type="term" value="F:phosphatidylinositol phosphate binding"/>
    <property type="evidence" value="ECO:0007669"/>
    <property type="project" value="TreeGrafter"/>
</dbReference>
<accession>A0AAN9C4A5</accession>
<keyword evidence="4" id="KW-0653">Protein transport</keyword>
<keyword evidence="7" id="KW-0968">Cytoplasmic vesicle</keyword>